<organism evidence="2 3">
    <name type="scientific">Exophiala xenobiotica</name>
    <dbReference type="NCBI Taxonomy" id="348802"/>
    <lineage>
        <taxon>Eukaryota</taxon>
        <taxon>Fungi</taxon>
        <taxon>Dikarya</taxon>
        <taxon>Ascomycota</taxon>
        <taxon>Pezizomycotina</taxon>
        <taxon>Eurotiomycetes</taxon>
        <taxon>Chaetothyriomycetidae</taxon>
        <taxon>Chaetothyriales</taxon>
        <taxon>Herpotrichiellaceae</taxon>
        <taxon>Exophiala</taxon>
    </lineage>
</organism>
<dbReference type="GeneID" id="25326695"/>
<keyword evidence="3" id="KW-1185">Reference proteome</keyword>
<feature type="region of interest" description="Disordered" evidence="1">
    <location>
        <begin position="24"/>
        <end position="88"/>
    </location>
</feature>
<dbReference type="EMBL" id="KN847319">
    <property type="protein sequence ID" value="KIW56104.1"/>
    <property type="molecule type" value="Genomic_DNA"/>
</dbReference>
<dbReference type="RefSeq" id="XP_013316688.1">
    <property type="nucleotide sequence ID" value="XM_013461234.1"/>
</dbReference>
<dbReference type="HOGENOM" id="CLU_1408780_0_0_1"/>
<reference evidence="2 3" key="1">
    <citation type="submission" date="2015-01" db="EMBL/GenBank/DDBJ databases">
        <title>The Genome Sequence of Exophiala xenobiotica CBS118157.</title>
        <authorList>
            <consortium name="The Broad Institute Genomics Platform"/>
            <person name="Cuomo C."/>
            <person name="de Hoog S."/>
            <person name="Gorbushina A."/>
            <person name="Stielow B."/>
            <person name="Teixiera M."/>
            <person name="Abouelleil A."/>
            <person name="Chapman S.B."/>
            <person name="Priest M."/>
            <person name="Young S.K."/>
            <person name="Wortman J."/>
            <person name="Nusbaum C."/>
            <person name="Birren B."/>
        </authorList>
    </citation>
    <scope>NUCLEOTIDE SEQUENCE [LARGE SCALE GENOMIC DNA]</scope>
    <source>
        <strain evidence="2 3">CBS 118157</strain>
    </source>
</reference>
<dbReference type="Proteomes" id="UP000054342">
    <property type="component" value="Unassembled WGS sequence"/>
</dbReference>
<evidence type="ECO:0000313" key="3">
    <source>
        <dbReference type="Proteomes" id="UP000054342"/>
    </source>
</evidence>
<feature type="region of interest" description="Disordered" evidence="1">
    <location>
        <begin position="145"/>
        <end position="168"/>
    </location>
</feature>
<evidence type="ECO:0000256" key="1">
    <source>
        <dbReference type="SAM" id="MobiDB-lite"/>
    </source>
</evidence>
<sequence length="193" mass="22350">MPMVKKARRVTAADKRQKAILKKKLTGEVYDENRPTLSKSPNDDKPKPSPPNLDALIARAQQPQTTSKEREDILDVSRASQPRTTKEREEILNAILQIRTSDRPNHTRREQERLTDITAFVNFFSGWKTTQEDIDKYCGFHTRTSRDVRNNPHRQPPGVERRGRRQPRLSQEELSLFGIDPETARLNWNLNGV</sequence>
<dbReference type="OrthoDB" id="10420483at2759"/>
<evidence type="ECO:0000313" key="2">
    <source>
        <dbReference type="EMBL" id="KIW56104.1"/>
    </source>
</evidence>
<gene>
    <name evidence="2" type="ORF">PV05_04787</name>
</gene>
<name>A0A0D2F7U3_9EURO</name>
<proteinExistence type="predicted"/>
<accession>A0A0D2F7U3</accession>
<protein>
    <submittedName>
        <fullName evidence="2">Uncharacterized protein</fullName>
    </submittedName>
</protein>
<dbReference type="AlphaFoldDB" id="A0A0D2F7U3"/>